<dbReference type="EMBL" id="CAJOBR010085525">
    <property type="protein sequence ID" value="CAF5132036.1"/>
    <property type="molecule type" value="Genomic_DNA"/>
</dbReference>
<organism evidence="3 4">
    <name type="scientific">Rotaria socialis</name>
    <dbReference type="NCBI Taxonomy" id="392032"/>
    <lineage>
        <taxon>Eukaryota</taxon>
        <taxon>Metazoa</taxon>
        <taxon>Spiralia</taxon>
        <taxon>Gnathifera</taxon>
        <taxon>Rotifera</taxon>
        <taxon>Eurotatoria</taxon>
        <taxon>Bdelloidea</taxon>
        <taxon>Philodinida</taxon>
        <taxon>Philodinidae</taxon>
        <taxon>Rotaria</taxon>
    </lineage>
</organism>
<protein>
    <submittedName>
        <fullName evidence="3">Uncharacterized protein</fullName>
    </submittedName>
</protein>
<feature type="compositionally biased region" description="Polar residues" evidence="1">
    <location>
        <begin position="9"/>
        <end position="23"/>
    </location>
</feature>
<comment type="caution">
    <text evidence="3">The sequence shown here is derived from an EMBL/GenBank/DDBJ whole genome shotgun (WGS) entry which is preliminary data.</text>
</comment>
<feature type="non-terminal residue" evidence="3">
    <location>
        <position position="1"/>
    </location>
</feature>
<proteinExistence type="predicted"/>
<accession>A0A822FWE5</accession>
<evidence type="ECO:0000313" key="3">
    <source>
        <dbReference type="EMBL" id="CAF5132036.1"/>
    </source>
</evidence>
<dbReference type="Proteomes" id="UP000663848">
    <property type="component" value="Unassembled WGS sequence"/>
</dbReference>
<evidence type="ECO:0000313" key="2">
    <source>
        <dbReference type="EMBL" id="CAF5121076.1"/>
    </source>
</evidence>
<feature type="non-terminal residue" evidence="3">
    <location>
        <position position="78"/>
    </location>
</feature>
<gene>
    <name evidence="2" type="ORF">QYT958_LOCUS46058</name>
    <name evidence="3" type="ORF">QYT958_LOCUS46898</name>
</gene>
<feature type="region of interest" description="Disordered" evidence="1">
    <location>
        <begin position="1"/>
        <end position="23"/>
    </location>
</feature>
<name>A0A822FWE5_9BILA</name>
<evidence type="ECO:0000256" key="1">
    <source>
        <dbReference type="SAM" id="MobiDB-lite"/>
    </source>
</evidence>
<evidence type="ECO:0000313" key="4">
    <source>
        <dbReference type="Proteomes" id="UP000663848"/>
    </source>
</evidence>
<dbReference type="AlphaFoldDB" id="A0A822FWE5"/>
<dbReference type="EMBL" id="CAJOBR010080074">
    <property type="protein sequence ID" value="CAF5121076.1"/>
    <property type="molecule type" value="Genomic_DNA"/>
</dbReference>
<reference evidence="3" key="1">
    <citation type="submission" date="2021-02" db="EMBL/GenBank/DDBJ databases">
        <authorList>
            <person name="Nowell W R."/>
        </authorList>
    </citation>
    <scope>NUCLEOTIDE SEQUENCE</scope>
</reference>
<sequence length="78" mass="8044">PARTIPGASASSIGPTSKIKSSSIMDPATLGFTAKTSQANIVFQLPSTTATGSDEQSTTHSSSLTRQNLLQHLNLISS</sequence>